<dbReference type="AlphaFoldDB" id="A0A9P4Q129"/>
<protein>
    <submittedName>
        <fullName evidence="1">Uncharacterized protein</fullName>
    </submittedName>
</protein>
<dbReference type="InterPro" id="IPR053187">
    <property type="entry name" value="Notoamide_regulator"/>
</dbReference>
<accession>A0A9P4Q129</accession>
<organism evidence="1 2">
    <name type="scientific">Polychaeton citri CBS 116435</name>
    <dbReference type="NCBI Taxonomy" id="1314669"/>
    <lineage>
        <taxon>Eukaryota</taxon>
        <taxon>Fungi</taxon>
        <taxon>Dikarya</taxon>
        <taxon>Ascomycota</taxon>
        <taxon>Pezizomycotina</taxon>
        <taxon>Dothideomycetes</taxon>
        <taxon>Dothideomycetidae</taxon>
        <taxon>Capnodiales</taxon>
        <taxon>Capnodiaceae</taxon>
        <taxon>Polychaeton</taxon>
    </lineage>
</organism>
<dbReference type="EMBL" id="MU003822">
    <property type="protein sequence ID" value="KAF2718637.1"/>
    <property type="molecule type" value="Genomic_DNA"/>
</dbReference>
<sequence length="336" mass="38193">MSDASRIMRIAFMSGITVKNHVSGLPRIQEVFDDRVEAWIGYPLARNVVFYRPTLYLRERCRFAGLLHEMYDLVSVNNQQHNGAIRAFTGEVDRLSARMERWYQYLPFELQYGWPMSVAVWELHASYLAALMALWVAARTQLQQKQNLPEDELPPAESDDENISFKSRTARDMLSKALPLAYRATQILHDFRKRYGLKITPAWLLQLQAVAAGVLLQDPELADATTIASSGDGESGGTINDSRTAFDEVFRCLLGTGVQVMVARGIARMMYHTSLQKNIKMSQSMRSVLQIMSDTAWRPSDLSLVSSTFPNYATTKGYLDSERMTELLMKWEALET</sequence>
<evidence type="ECO:0000313" key="2">
    <source>
        <dbReference type="Proteomes" id="UP000799441"/>
    </source>
</evidence>
<keyword evidence="2" id="KW-1185">Reference proteome</keyword>
<proteinExistence type="predicted"/>
<dbReference type="PANTHER" id="PTHR47256">
    <property type="entry name" value="ZN(II)2CYS6 TRANSCRIPTION FACTOR (EUROFUNG)-RELATED"/>
    <property type="match status" value="1"/>
</dbReference>
<comment type="caution">
    <text evidence="1">The sequence shown here is derived from an EMBL/GenBank/DDBJ whole genome shotgun (WGS) entry which is preliminary data.</text>
</comment>
<reference evidence="1" key="1">
    <citation type="journal article" date="2020" name="Stud. Mycol.">
        <title>101 Dothideomycetes genomes: a test case for predicting lifestyles and emergence of pathogens.</title>
        <authorList>
            <person name="Haridas S."/>
            <person name="Albert R."/>
            <person name="Binder M."/>
            <person name="Bloem J."/>
            <person name="Labutti K."/>
            <person name="Salamov A."/>
            <person name="Andreopoulos B."/>
            <person name="Baker S."/>
            <person name="Barry K."/>
            <person name="Bills G."/>
            <person name="Bluhm B."/>
            <person name="Cannon C."/>
            <person name="Castanera R."/>
            <person name="Culley D."/>
            <person name="Daum C."/>
            <person name="Ezra D."/>
            <person name="Gonzalez J."/>
            <person name="Henrissat B."/>
            <person name="Kuo A."/>
            <person name="Liang C."/>
            <person name="Lipzen A."/>
            <person name="Lutzoni F."/>
            <person name="Magnuson J."/>
            <person name="Mondo S."/>
            <person name="Nolan M."/>
            <person name="Ohm R."/>
            <person name="Pangilinan J."/>
            <person name="Park H.-J."/>
            <person name="Ramirez L."/>
            <person name="Alfaro M."/>
            <person name="Sun H."/>
            <person name="Tritt A."/>
            <person name="Yoshinaga Y."/>
            <person name="Zwiers L.-H."/>
            <person name="Turgeon B."/>
            <person name="Goodwin S."/>
            <person name="Spatafora J."/>
            <person name="Crous P."/>
            <person name="Grigoriev I."/>
        </authorList>
    </citation>
    <scope>NUCLEOTIDE SEQUENCE</scope>
    <source>
        <strain evidence="1">CBS 116435</strain>
    </source>
</reference>
<dbReference type="Proteomes" id="UP000799441">
    <property type="component" value="Unassembled WGS sequence"/>
</dbReference>
<dbReference type="OrthoDB" id="3648506at2759"/>
<dbReference type="PANTHER" id="PTHR47256:SF1">
    <property type="entry name" value="ZN(II)2CYS6 TRANSCRIPTION FACTOR (EUROFUNG)"/>
    <property type="match status" value="1"/>
</dbReference>
<evidence type="ECO:0000313" key="1">
    <source>
        <dbReference type="EMBL" id="KAF2718637.1"/>
    </source>
</evidence>
<gene>
    <name evidence="1" type="ORF">K431DRAFT_129166</name>
</gene>
<name>A0A9P4Q129_9PEZI</name>